<keyword evidence="11" id="KW-1185">Reference proteome</keyword>
<evidence type="ECO:0000256" key="6">
    <source>
        <dbReference type="ARBA" id="ARBA00023239"/>
    </source>
</evidence>
<keyword evidence="2 8" id="KW-0547">Nucleotide-binding</keyword>
<protein>
    <recommendedName>
        <fullName evidence="8">ATP-dependent (S)-NAD(P)H-hydrate dehydratase</fullName>
        <ecNumber evidence="8">4.2.1.93</ecNumber>
    </recommendedName>
    <alternativeName>
        <fullName evidence="8">ATP-dependent NAD(P)HX dehydratase</fullName>
    </alternativeName>
</protein>
<keyword evidence="4" id="KW-0521">NADP</keyword>
<comment type="catalytic activity">
    <reaction evidence="8">
        <text>(6S)-NADHX + ATP = ADP + phosphate + NADH + H(+)</text>
        <dbReference type="Rhea" id="RHEA:19017"/>
        <dbReference type="ChEBI" id="CHEBI:15378"/>
        <dbReference type="ChEBI" id="CHEBI:30616"/>
        <dbReference type="ChEBI" id="CHEBI:43474"/>
        <dbReference type="ChEBI" id="CHEBI:57945"/>
        <dbReference type="ChEBI" id="CHEBI:64074"/>
        <dbReference type="ChEBI" id="CHEBI:456216"/>
        <dbReference type="EC" id="4.2.1.93"/>
    </reaction>
</comment>
<keyword evidence="5 8" id="KW-0520">NAD</keyword>
<feature type="binding site" evidence="8">
    <location>
        <begin position="285"/>
        <end position="294"/>
    </location>
    <ligand>
        <name>ATP</name>
        <dbReference type="ChEBI" id="CHEBI:30616"/>
    </ligand>
</feature>
<dbReference type="AlphaFoldDB" id="A0A3M6UI59"/>
<proteinExistence type="inferred from homology"/>
<dbReference type="PANTHER" id="PTHR12592">
    <property type="entry name" value="ATP-DEPENDENT (S)-NAD(P)H-HYDRATE DEHYDRATASE FAMILY MEMBER"/>
    <property type="match status" value="1"/>
</dbReference>
<evidence type="ECO:0000256" key="4">
    <source>
        <dbReference type="ARBA" id="ARBA00022857"/>
    </source>
</evidence>
<gene>
    <name evidence="10" type="ORF">pdam_00018693</name>
</gene>
<dbReference type="InterPro" id="IPR029056">
    <property type="entry name" value="Ribokinase-like"/>
</dbReference>
<evidence type="ECO:0000313" key="10">
    <source>
        <dbReference type="EMBL" id="RMX53363.1"/>
    </source>
</evidence>
<dbReference type="Proteomes" id="UP000275408">
    <property type="component" value="Unassembled WGS sequence"/>
</dbReference>
<dbReference type="SUPFAM" id="SSF53613">
    <property type="entry name" value="Ribokinase-like"/>
    <property type="match status" value="1"/>
</dbReference>
<dbReference type="GO" id="GO:0047453">
    <property type="term" value="F:ATP-dependent NAD(P)H-hydrate dehydratase activity"/>
    <property type="evidence" value="ECO:0007669"/>
    <property type="project" value="UniProtKB-UniRule"/>
</dbReference>
<comment type="function">
    <text evidence="8">Catalyzes the dehydration of the S-form of NAD(P)HX at the expense of ATP, which is converted to ADP. Together with NAD(P)HX epimerase, which catalyzes the epimerization of the S- and R-forms, the enzyme allows the repair of both epimers of NAD(P)HX, a damaged form of NAD(P)H that is a result of enzymatic or heat-dependent hydration.</text>
</comment>
<dbReference type="NCBIfam" id="TIGR00196">
    <property type="entry name" value="yjeF_cterm"/>
    <property type="match status" value="1"/>
</dbReference>
<evidence type="ECO:0000256" key="1">
    <source>
        <dbReference type="ARBA" id="ARBA00022553"/>
    </source>
</evidence>
<name>A0A3M6UI59_POCDA</name>
<evidence type="ECO:0000256" key="7">
    <source>
        <dbReference type="ARBA" id="ARBA00047472"/>
    </source>
</evidence>
<dbReference type="Gene3D" id="3.40.1190.20">
    <property type="match status" value="1"/>
</dbReference>
<keyword evidence="3 8" id="KW-0067">ATP-binding</keyword>
<dbReference type="HAMAP" id="MF_01965">
    <property type="entry name" value="NADHX_dehydratase"/>
    <property type="match status" value="1"/>
</dbReference>
<evidence type="ECO:0000256" key="3">
    <source>
        <dbReference type="ARBA" id="ARBA00022840"/>
    </source>
</evidence>
<sequence length="386" mass="42656">MSVLASYKSGSLGSLNSYVARRHSRFAEVVKFRFVMSGRRSTFAGGETQPNNRFRSATDASHIKAPKRQCSCLEVVRETIPALVNSSHKGHLGRIGIIGGCQEYTGAPYFAAISALKAGADLSHVFCTSDASVVIKSYSPELIVHPVLDRKTAVKEVKDWLPRLHCIVVGPGMGRNPTIIENVKGVLELAKEQQKLLVIDADGLYMVTSYPDIIKNYTKAILTPNAMEFTRLYSTLFGREPDPSIDCSNHVTQLCRELGGVTICRKGQEDIIADGKDVVNCRTEGSNRRCGGQGDLLSGSMGVFFHWTDMAFKKMSKEERACSYGRSLVAAYGACALTRTCNRLAFAKYRRNMTTTDMIPEIHDAFELLFPEKKSDEPVIRQEHTV</sequence>
<dbReference type="Pfam" id="PF01256">
    <property type="entry name" value="Carb_kinase"/>
    <property type="match status" value="1"/>
</dbReference>
<comment type="cofactor">
    <cofactor evidence="8">
        <name>Mg(2+)</name>
        <dbReference type="ChEBI" id="CHEBI:18420"/>
    </cofactor>
</comment>
<evidence type="ECO:0000256" key="2">
    <source>
        <dbReference type="ARBA" id="ARBA00022741"/>
    </source>
</evidence>
<accession>A0A3M6UI59</accession>
<dbReference type="OrthoDB" id="8110916at2759"/>
<evidence type="ECO:0000256" key="5">
    <source>
        <dbReference type="ARBA" id="ARBA00023027"/>
    </source>
</evidence>
<dbReference type="STRING" id="46731.A0A3M6UI59"/>
<feature type="binding site" evidence="8">
    <location>
        <begin position="225"/>
        <end position="231"/>
    </location>
    <ligand>
        <name>(6S)-NADPHX</name>
        <dbReference type="ChEBI" id="CHEBI:64076"/>
    </ligand>
</feature>
<reference evidence="10 11" key="1">
    <citation type="journal article" date="2018" name="Sci. Rep.">
        <title>Comparative analysis of the Pocillopora damicornis genome highlights role of immune system in coral evolution.</title>
        <authorList>
            <person name="Cunning R."/>
            <person name="Bay R.A."/>
            <person name="Gillette P."/>
            <person name="Baker A.C."/>
            <person name="Traylor-Knowles N."/>
        </authorList>
    </citation>
    <scope>NUCLEOTIDE SEQUENCE [LARGE SCALE GENOMIC DNA]</scope>
    <source>
        <strain evidence="10">RSMAS</strain>
        <tissue evidence="10">Whole animal</tissue>
    </source>
</reference>
<evidence type="ECO:0000313" key="11">
    <source>
        <dbReference type="Proteomes" id="UP000275408"/>
    </source>
</evidence>
<feature type="domain" description="YjeF C-terminal" evidence="9">
    <location>
        <begin position="72"/>
        <end position="369"/>
    </location>
</feature>
<comment type="catalytic activity">
    <reaction evidence="7 8">
        <text>(6S)-NADPHX + ATP = ADP + phosphate + NADPH + H(+)</text>
        <dbReference type="Rhea" id="RHEA:32231"/>
        <dbReference type="ChEBI" id="CHEBI:15378"/>
        <dbReference type="ChEBI" id="CHEBI:30616"/>
        <dbReference type="ChEBI" id="CHEBI:43474"/>
        <dbReference type="ChEBI" id="CHEBI:57783"/>
        <dbReference type="ChEBI" id="CHEBI:64076"/>
        <dbReference type="ChEBI" id="CHEBI:456216"/>
        <dbReference type="EC" id="4.2.1.93"/>
    </reaction>
</comment>
<keyword evidence="1 8" id="KW-0597">Phosphoprotein</keyword>
<dbReference type="GO" id="GO:0046496">
    <property type="term" value="P:nicotinamide nucleotide metabolic process"/>
    <property type="evidence" value="ECO:0007669"/>
    <property type="project" value="UniProtKB-UniRule"/>
</dbReference>
<evidence type="ECO:0000259" key="9">
    <source>
        <dbReference type="PROSITE" id="PS51383"/>
    </source>
</evidence>
<keyword evidence="6 8" id="KW-0456">Lyase</keyword>
<feature type="binding site" evidence="8">
    <location>
        <position position="295"/>
    </location>
    <ligand>
        <name>(6S)-NADPHX</name>
        <dbReference type="ChEBI" id="CHEBI:64076"/>
    </ligand>
</feature>
<evidence type="ECO:0000256" key="8">
    <source>
        <dbReference type="HAMAP-Rule" id="MF_03157"/>
    </source>
</evidence>
<comment type="caution">
    <text evidence="10">The sequence shown here is derived from an EMBL/GenBank/DDBJ whole genome shotgun (WGS) entry which is preliminary data.</text>
</comment>
<comment type="similarity">
    <text evidence="8">Belongs to the NnrD/CARKD family.</text>
</comment>
<dbReference type="GO" id="GO:0005524">
    <property type="term" value="F:ATP binding"/>
    <property type="evidence" value="ECO:0007669"/>
    <property type="project" value="UniProtKB-KW"/>
</dbReference>
<dbReference type="InterPro" id="IPR000631">
    <property type="entry name" value="CARKD"/>
</dbReference>
<feature type="binding site" evidence="8">
    <location>
        <position position="172"/>
    </location>
    <ligand>
        <name>(6S)-NADPHX</name>
        <dbReference type="ChEBI" id="CHEBI:64076"/>
    </ligand>
</feature>
<organism evidence="10 11">
    <name type="scientific">Pocillopora damicornis</name>
    <name type="common">Cauliflower coral</name>
    <name type="synonym">Millepora damicornis</name>
    <dbReference type="NCBI Taxonomy" id="46731"/>
    <lineage>
        <taxon>Eukaryota</taxon>
        <taxon>Metazoa</taxon>
        <taxon>Cnidaria</taxon>
        <taxon>Anthozoa</taxon>
        <taxon>Hexacorallia</taxon>
        <taxon>Scleractinia</taxon>
        <taxon>Astrocoeniina</taxon>
        <taxon>Pocilloporidae</taxon>
        <taxon>Pocillopora</taxon>
    </lineage>
</organism>
<dbReference type="FunFam" id="3.40.1190.20:FF:000023">
    <property type="entry name" value="ATP-dependent (S)-NAD(P)H-hydrate dehydratase"/>
    <property type="match status" value="1"/>
</dbReference>
<dbReference type="OMA" id="WRAAYHN"/>
<feature type="binding site" evidence="8">
    <location>
        <begin position="266"/>
        <end position="270"/>
    </location>
    <ligand>
        <name>ATP</name>
        <dbReference type="ChEBI" id="CHEBI:30616"/>
    </ligand>
</feature>
<dbReference type="PANTHER" id="PTHR12592:SF0">
    <property type="entry name" value="ATP-DEPENDENT (S)-NAD(P)H-HYDRATE DEHYDRATASE"/>
    <property type="match status" value="1"/>
</dbReference>
<dbReference type="PROSITE" id="PS51383">
    <property type="entry name" value="YJEF_C_3"/>
    <property type="match status" value="1"/>
</dbReference>
<dbReference type="EC" id="4.2.1.93" evidence="8"/>
<dbReference type="GO" id="GO:0110051">
    <property type="term" value="P:metabolite repair"/>
    <property type="evidence" value="ECO:0007669"/>
    <property type="project" value="TreeGrafter"/>
</dbReference>
<dbReference type="EMBL" id="RCHS01001465">
    <property type="protein sequence ID" value="RMX53363.1"/>
    <property type="molecule type" value="Genomic_DNA"/>
</dbReference>
<dbReference type="CDD" id="cd01171">
    <property type="entry name" value="YXKO-related"/>
    <property type="match status" value="1"/>
</dbReference>